<evidence type="ECO:0000313" key="8">
    <source>
        <dbReference type="Proteomes" id="UP000663874"/>
    </source>
</evidence>
<protein>
    <recommendedName>
        <fullName evidence="5">FLYWCH-type domain-containing protein</fullName>
    </recommendedName>
</protein>
<comment type="caution">
    <text evidence="7">The sequence shown here is derived from an EMBL/GenBank/DDBJ whole genome shotgun (WGS) entry which is preliminary data.</text>
</comment>
<organism evidence="7 8">
    <name type="scientific">Rotaria sordida</name>
    <dbReference type="NCBI Taxonomy" id="392033"/>
    <lineage>
        <taxon>Eukaryota</taxon>
        <taxon>Metazoa</taxon>
        <taxon>Spiralia</taxon>
        <taxon>Gnathifera</taxon>
        <taxon>Rotifera</taxon>
        <taxon>Eurotatoria</taxon>
        <taxon>Bdelloidea</taxon>
        <taxon>Philodinida</taxon>
        <taxon>Philodinidae</taxon>
        <taxon>Rotaria</taxon>
    </lineage>
</organism>
<dbReference type="Proteomes" id="UP000663874">
    <property type="component" value="Unassembled WGS sequence"/>
</dbReference>
<evidence type="ECO:0000256" key="1">
    <source>
        <dbReference type="ARBA" id="ARBA00022723"/>
    </source>
</evidence>
<reference evidence="7" key="1">
    <citation type="submission" date="2021-02" db="EMBL/GenBank/DDBJ databases">
        <authorList>
            <person name="Nowell W R."/>
        </authorList>
    </citation>
    <scope>NUCLEOTIDE SEQUENCE</scope>
</reference>
<evidence type="ECO:0000256" key="4">
    <source>
        <dbReference type="SAM" id="MobiDB-lite"/>
    </source>
</evidence>
<feature type="domain" description="FLYWCH-type" evidence="5">
    <location>
        <begin position="7"/>
        <end position="62"/>
    </location>
</feature>
<evidence type="ECO:0000256" key="2">
    <source>
        <dbReference type="ARBA" id="ARBA00022771"/>
    </source>
</evidence>
<sequence>MSTSISFITSNKGKPLLVYDGYLYKLNKATEKVKYWTCQERTCTASVHIDSDDQFIKSKGNHGSHLPSPEEIEWRLFKSVVKKRIKEESIAIGLIYDQELAHASFSQADLAVSLSPQEAKSSLNKLRRKTTPILPDSSGAFASEVQFLRAPYEDDMEDKQYNDEYGYTPSNGSHMQLTYGRNRKPQSDI</sequence>
<evidence type="ECO:0000256" key="3">
    <source>
        <dbReference type="ARBA" id="ARBA00022833"/>
    </source>
</evidence>
<dbReference type="AlphaFoldDB" id="A0A819D267"/>
<proteinExistence type="predicted"/>
<dbReference type="Proteomes" id="UP000663889">
    <property type="component" value="Unassembled WGS sequence"/>
</dbReference>
<evidence type="ECO:0000259" key="5">
    <source>
        <dbReference type="Pfam" id="PF04500"/>
    </source>
</evidence>
<name>A0A819D267_9BILA</name>
<keyword evidence="3" id="KW-0862">Zinc</keyword>
<evidence type="ECO:0000313" key="6">
    <source>
        <dbReference type="EMBL" id="CAF1454553.1"/>
    </source>
</evidence>
<dbReference type="Pfam" id="PF04500">
    <property type="entry name" value="FLYWCH"/>
    <property type="match status" value="1"/>
</dbReference>
<keyword evidence="1" id="KW-0479">Metal-binding</keyword>
<dbReference type="EMBL" id="CAJOBE010002497">
    <property type="protein sequence ID" value="CAF3826121.1"/>
    <property type="molecule type" value="Genomic_DNA"/>
</dbReference>
<evidence type="ECO:0000313" key="7">
    <source>
        <dbReference type="EMBL" id="CAF3826121.1"/>
    </source>
</evidence>
<accession>A0A819D267</accession>
<gene>
    <name evidence="7" type="ORF">FNK824_LOCUS16462</name>
    <name evidence="6" type="ORF">SEV965_LOCUS33859</name>
</gene>
<keyword evidence="2" id="KW-0863">Zinc-finger</keyword>
<dbReference type="EMBL" id="CAJNOU010004771">
    <property type="protein sequence ID" value="CAF1454553.1"/>
    <property type="molecule type" value="Genomic_DNA"/>
</dbReference>
<dbReference type="GO" id="GO:0008270">
    <property type="term" value="F:zinc ion binding"/>
    <property type="evidence" value="ECO:0007669"/>
    <property type="project" value="UniProtKB-KW"/>
</dbReference>
<dbReference type="Gene3D" id="2.20.25.240">
    <property type="match status" value="1"/>
</dbReference>
<dbReference type="InterPro" id="IPR007588">
    <property type="entry name" value="Znf_FLYWCH"/>
</dbReference>
<feature type="region of interest" description="Disordered" evidence="4">
    <location>
        <begin position="152"/>
        <end position="189"/>
    </location>
</feature>